<organism evidence="1 2">
    <name type="scientific">Acidianus hospitalis</name>
    <dbReference type="NCBI Taxonomy" id="563177"/>
    <lineage>
        <taxon>Archaea</taxon>
        <taxon>Thermoproteota</taxon>
        <taxon>Thermoprotei</taxon>
        <taxon>Sulfolobales</taxon>
        <taxon>Sulfolobaceae</taxon>
        <taxon>Acidianus</taxon>
    </lineage>
</organism>
<evidence type="ECO:0000313" key="2">
    <source>
        <dbReference type="Proteomes" id="UP000245638"/>
    </source>
</evidence>
<gene>
    <name evidence="1" type="ORF">DDW13_05055</name>
</gene>
<dbReference type="RefSeq" id="WP_048054611.1">
    <property type="nucleotide sequence ID" value="NC_015518.1"/>
</dbReference>
<name>A0A2T9X5J6_9CREN</name>
<dbReference type="EMBL" id="QEFD01000146">
    <property type="protein sequence ID" value="PVU75364.1"/>
    <property type="molecule type" value="Genomic_DNA"/>
</dbReference>
<reference evidence="1 2" key="1">
    <citation type="journal article" date="2015" name="Appl. Environ. Microbiol.">
        <title>Nanoarchaeota, Their Sulfolobales Host, and Nanoarchaeota Virus Distribution across Yellowstone National Park Hot Springs.</title>
        <authorList>
            <person name="Munson-McGee J.H."/>
            <person name="Field E.K."/>
            <person name="Bateson M."/>
            <person name="Rooney C."/>
            <person name="Stepanauskas R."/>
            <person name="Young M.J."/>
        </authorList>
    </citation>
    <scope>NUCLEOTIDE SEQUENCE [LARGE SCALE GENOMIC DNA]</scope>
    <source>
        <strain evidence="1">SCGC AC-742_N10</strain>
    </source>
</reference>
<comment type="caution">
    <text evidence="1">The sequence shown here is derived from an EMBL/GenBank/DDBJ whole genome shotgun (WGS) entry which is preliminary data.</text>
</comment>
<dbReference type="AlphaFoldDB" id="A0A2T9X5J6"/>
<dbReference type="Proteomes" id="UP000245638">
    <property type="component" value="Unassembled WGS sequence"/>
</dbReference>
<proteinExistence type="predicted"/>
<evidence type="ECO:0000313" key="1">
    <source>
        <dbReference type="EMBL" id="PVU75364.1"/>
    </source>
</evidence>
<protein>
    <submittedName>
        <fullName evidence="1">Uncharacterized protein</fullName>
    </submittedName>
</protein>
<accession>A0A2T9X5J6</accession>
<sequence length="119" mass="13938">MNIPEETKKELKEGVCVTCCEEYVICMTTDLPKDFNAPVDIEVDRDKGSVLLRNIIKDDPQNPLYIEYYIDKQFVENISKTRKIDIFFVNERFDELGKFEVKLMKEDLAIIRREIGLGN</sequence>